<protein>
    <recommendedName>
        <fullName evidence="3">Pyrrolo-quinoline quinone repeat domain-containing protein</fullName>
    </recommendedName>
</protein>
<feature type="domain" description="Pyrrolo-quinoline quinone repeat" evidence="3">
    <location>
        <begin position="85"/>
        <end position="232"/>
    </location>
</feature>
<dbReference type="Gene3D" id="2.130.10.10">
    <property type="entry name" value="YVTN repeat-like/Quinoprotein amine dehydrogenase"/>
    <property type="match status" value="1"/>
</dbReference>
<comment type="caution">
    <text evidence="4">The sequence shown here is derived from an EMBL/GenBank/DDBJ whole genome shotgun (WGS) entry which is preliminary data.</text>
</comment>
<dbReference type="InterPro" id="IPR018391">
    <property type="entry name" value="PQQ_b-propeller_rpt"/>
</dbReference>
<feature type="signal peptide" evidence="2">
    <location>
        <begin position="1"/>
        <end position="19"/>
    </location>
</feature>
<evidence type="ECO:0000313" key="5">
    <source>
        <dbReference type="Proteomes" id="UP000053039"/>
    </source>
</evidence>
<dbReference type="InterPro" id="IPR011047">
    <property type="entry name" value="Quinoprotein_ADH-like_sf"/>
</dbReference>
<dbReference type="RefSeq" id="WP_031040952.1">
    <property type="nucleotide sequence ID" value="NZ_JBEYZI010000097.1"/>
</dbReference>
<dbReference type="EMBL" id="LMWM01000011">
    <property type="protein sequence ID" value="KUM88225.1"/>
    <property type="molecule type" value="Genomic_DNA"/>
</dbReference>
<name>A0A101N7W3_9ACTN</name>
<dbReference type="SUPFAM" id="SSF50998">
    <property type="entry name" value="Quinoprotein alcohol dehydrogenase-like"/>
    <property type="match status" value="1"/>
</dbReference>
<dbReference type="PANTHER" id="PTHR34512">
    <property type="entry name" value="CELL SURFACE PROTEIN"/>
    <property type="match status" value="1"/>
</dbReference>
<proteinExistence type="predicted"/>
<reference evidence="4 5" key="1">
    <citation type="submission" date="2015-10" db="EMBL/GenBank/DDBJ databases">
        <title>Draft genome sequence of Streptomyces pseudovenezuelae DSM 40212, type strain for the species Streptomyces pseudovenezuelae.</title>
        <authorList>
            <person name="Ruckert C."/>
            <person name="Winkler A."/>
            <person name="Kalinowski J."/>
            <person name="Kampfer P."/>
            <person name="Glaeser S."/>
        </authorList>
    </citation>
    <scope>NUCLEOTIDE SEQUENCE [LARGE SCALE GENOMIC DNA]</scope>
    <source>
        <strain evidence="4 5">DSM 40212</strain>
    </source>
</reference>
<feature type="compositionally biased region" description="Low complexity" evidence="1">
    <location>
        <begin position="24"/>
        <end position="41"/>
    </location>
</feature>
<feature type="chain" id="PRO_5038762347" description="Pyrrolo-quinoline quinone repeat domain-containing protein" evidence="2">
    <location>
        <begin position="20"/>
        <end position="413"/>
    </location>
</feature>
<dbReference type="OrthoDB" id="3977867at2"/>
<sequence length="413" mass="42579">MKRRIVAVGAALLVLVGCAGNTASGGPKSPAVSSPSGASGPTVETTSMSVSGPWRAWTASVTRPEAHGSCGATAHQVVCATNSGSLVGRSRADGRVTWTVPADDHAKSAELLVDAADARAVAGVAGALHAADLRTGTRAWTRRLPTGRVYGALGAADGVVYALHAPDPFVRTGAVLDAVRASDGTPLWHRAVGWSPGEPLAAFGGRVYTADGITRVTARDARTGATVASSPVGVECPHLVTGGHYLVCTGSPFSAGDTFPPMHRLDPATLRPLPTPRNTIDKPVQGVISDDGVLVLYEAGAEDTSAGNWYAYDLENDRKLWSTYATRTDGAAVAGGRFVTFTPANDRARRGRVITIDLHAGPRGTGNAAPRMSAAYSQTRDGEHPALVLPAGDTGHVVVMARTHGSLRSLPLP</sequence>
<dbReference type="PANTHER" id="PTHR34512:SF30">
    <property type="entry name" value="OUTER MEMBRANE PROTEIN ASSEMBLY FACTOR BAMB"/>
    <property type="match status" value="1"/>
</dbReference>
<gene>
    <name evidence="4" type="ORF">AQI94_14150</name>
</gene>
<dbReference type="Pfam" id="PF13360">
    <property type="entry name" value="PQQ_2"/>
    <property type="match status" value="1"/>
</dbReference>
<dbReference type="InterPro" id="IPR002372">
    <property type="entry name" value="PQQ_rpt_dom"/>
</dbReference>
<evidence type="ECO:0000256" key="1">
    <source>
        <dbReference type="SAM" id="MobiDB-lite"/>
    </source>
</evidence>
<dbReference type="SMART" id="SM00564">
    <property type="entry name" value="PQQ"/>
    <property type="match status" value="4"/>
</dbReference>
<evidence type="ECO:0000313" key="4">
    <source>
        <dbReference type="EMBL" id="KUM88225.1"/>
    </source>
</evidence>
<organism evidence="4 5">
    <name type="scientific">Streptomyces pseudovenezuelae</name>
    <dbReference type="NCBI Taxonomy" id="67350"/>
    <lineage>
        <taxon>Bacteria</taxon>
        <taxon>Bacillati</taxon>
        <taxon>Actinomycetota</taxon>
        <taxon>Actinomycetes</taxon>
        <taxon>Kitasatosporales</taxon>
        <taxon>Streptomycetaceae</taxon>
        <taxon>Streptomyces</taxon>
        <taxon>Streptomyces aurantiacus group</taxon>
    </lineage>
</organism>
<accession>A0A101N7W3</accession>
<dbReference type="Proteomes" id="UP000053039">
    <property type="component" value="Unassembled WGS sequence"/>
</dbReference>
<dbReference type="PROSITE" id="PS51257">
    <property type="entry name" value="PROKAR_LIPOPROTEIN"/>
    <property type="match status" value="1"/>
</dbReference>
<dbReference type="AlphaFoldDB" id="A0A101N7W3"/>
<evidence type="ECO:0000259" key="3">
    <source>
        <dbReference type="Pfam" id="PF13360"/>
    </source>
</evidence>
<keyword evidence="2" id="KW-0732">Signal</keyword>
<evidence type="ECO:0000256" key="2">
    <source>
        <dbReference type="SAM" id="SignalP"/>
    </source>
</evidence>
<dbReference type="InterPro" id="IPR015943">
    <property type="entry name" value="WD40/YVTN_repeat-like_dom_sf"/>
</dbReference>
<feature type="region of interest" description="Disordered" evidence="1">
    <location>
        <begin position="24"/>
        <end position="51"/>
    </location>
</feature>